<keyword evidence="1" id="KW-0812">Transmembrane</keyword>
<feature type="transmembrane region" description="Helical" evidence="1">
    <location>
        <begin position="47"/>
        <end position="63"/>
    </location>
</feature>
<protein>
    <submittedName>
        <fullName evidence="2">Uncharacterized protein</fullName>
    </submittedName>
</protein>
<keyword evidence="3" id="KW-1185">Reference proteome</keyword>
<evidence type="ECO:0000313" key="3">
    <source>
        <dbReference type="Proteomes" id="UP000199580"/>
    </source>
</evidence>
<proteinExistence type="predicted"/>
<evidence type="ECO:0000256" key="1">
    <source>
        <dbReference type="SAM" id="Phobius"/>
    </source>
</evidence>
<dbReference type="RefSeq" id="WP_139171740.1">
    <property type="nucleotide sequence ID" value="NZ_BKAI01000011.1"/>
</dbReference>
<sequence>MKTSLFKAYIFCFAMLSDFIMFAQFPTEDEDGDLQGDDTPAATINRKVVWLAVAGILFVFYRFKGDAGGRKPSQ</sequence>
<dbReference type="AlphaFoldDB" id="A0A1G8Y2P5"/>
<name>A0A1G8Y2P5_9FLAO</name>
<dbReference type="STRING" id="1128970.SAMN04487935_2144"/>
<gene>
    <name evidence="2" type="ORF">SAMN04487935_2144</name>
</gene>
<dbReference type="Proteomes" id="UP000199580">
    <property type="component" value="Unassembled WGS sequence"/>
</dbReference>
<accession>A0A1G8Y2P5</accession>
<dbReference type="EMBL" id="FNEZ01000003">
    <property type="protein sequence ID" value="SDJ96385.1"/>
    <property type="molecule type" value="Genomic_DNA"/>
</dbReference>
<keyword evidence="1" id="KW-1133">Transmembrane helix</keyword>
<keyword evidence="1" id="KW-0472">Membrane</keyword>
<dbReference type="OrthoDB" id="1375790at2"/>
<organism evidence="2 3">
    <name type="scientific">Flavobacterium noncentrifugens</name>
    <dbReference type="NCBI Taxonomy" id="1128970"/>
    <lineage>
        <taxon>Bacteria</taxon>
        <taxon>Pseudomonadati</taxon>
        <taxon>Bacteroidota</taxon>
        <taxon>Flavobacteriia</taxon>
        <taxon>Flavobacteriales</taxon>
        <taxon>Flavobacteriaceae</taxon>
        <taxon>Flavobacterium</taxon>
    </lineage>
</organism>
<feature type="transmembrane region" description="Helical" evidence="1">
    <location>
        <begin position="7"/>
        <end position="27"/>
    </location>
</feature>
<reference evidence="2 3" key="1">
    <citation type="submission" date="2016-10" db="EMBL/GenBank/DDBJ databases">
        <authorList>
            <person name="de Groot N.N."/>
        </authorList>
    </citation>
    <scope>NUCLEOTIDE SEQUENCE [LARGE SCALE GENOMIC DNA]</scope>
    <source>
        <strain evidence="2 3">CGMCC 1.10076</strain>
    </source>
</reference>
<evidence type="ECO:0000313" key="2">
    <source>
        <dbReference type="EMBL" id="SDJ96385.1"/>
    </source>
</evidence>